<dbReference type="KEGG" id="cted:CTEST_02315"/>
<sequence length="409" mass="42839">MKTHVVPTTRAQVSGHKFLQRRVEHGLVLGDIRMIHDPLGSRRRALMFGFVAVVLISVGAGLLAWLRPAADPGEEPILQTADGALFVRVDDTVHPVANLVSARLIAGTPAQPARVGAQILASYDRGAPLGIHPAPLLLADAPVSPTWAACTSSSGVDVLAGVDTAPLGGHRAVLATGVGKDWLLTNDGRAELPHPDSPDGRVMRRALDITSDTPRWEPEALVLGAISELTPLRLPSPLPDDILTAEHQSWARFGEAITPLTDVQARILRDMGIRTSAIARSSLGGYADAPAIEGLPSIAPVWVDPIDVDVCAAGDGHVHTRLAGEEGGVALSGEGIADRFFGTVGAAIAVDSGHGFHVIDATGLRHAVPDAATLHALGWEEPSPAPWSILRLLPQGPDLDQANALTATY</sequence>
<organism evidence="2 3">
    <name type="scientific">Corynebacterium testudinoris</name>
    <dbReference type="NCBI Taxonomy" id="136857"/>
    <lineage>
        <taxon>Bacteria</taxon>
        <taxon>Bacillati</taxon>
        <taxon>Actinomycetota</taxon>
        <taxon>Actinomycetes</taxon>
        <taxon>Mycobacteriales</taxon>
        <taxon>Corynebacteriaceae</taxon>
        <taxon>Corynebacterium</taxon>
    </lineage>
</organism>
<keyword evidence="1" id="KW-0472">Membrane</keyword>
<dbReference type="InterPro" id="IPR044857">
    <property type="entry name" value="T7SS_EccB_R1"/>
</dbReference>
<dbReference type="STRING" id="136857.CTEST_02315"/>
<protein>
    <submittedName>
        <fullName evidence="2">Type VII secretion protein EccB, Actinobacterial</fullName>
    </submittedName>
</protein>
<gene>
    <name evidence="2" type="ORF">CTEST_02315</name>
</gene>
<dbReference type="AlphaFoldDB" id="A0A0G3H7V6"/>
<proteinExistence type="predicted"/>
<name>A0A0G3H7V6_9CORY</name>
<dbReference type="PANTHER" id="PTHR40765">
    <property type="entry name" value="ESX-2 SECRETION SYSTEM ATPASE ECCB2"/>
    <property type="match status" value="1"/>
</dbReference>
<keyword evidence="1" id="KW-0812">Transmembrane</keyword>
<dbReference type="RefSeq" id="WP_052844276.1">
    <property type="nucleotide sequence ID" value="NZ_CP011545.1"/>
</dbReference>
<dbReference type="EMBL" id="CP011545">
    <property type="protein sequence ID" value="AKK07918.1"/>
    <property type="molecule type" value="Genomic_DNA"/>
</dbReference>
<dbReference type="GO" id="GO:0005576">
    <property type="term" value="C:extracellular region"/>
    <property type="evidence" value="ECO:0007669"/>
    <property type="project" value="TreeGrafter"/>
</dbReference>
<dbReference type="Proteomes" id="UP000035540">
    <property type="component" value="Chromosome"/>
</dbReference>
<evidence type="ECO:0000313" key="3">
    <source>
        <dbReference type="Proteomes" id="UP000035540"/>
    </source>
</evidence>
<dbReference type="InterPro" id="IPR007795">
    <property type="entry name" value="T7SS_EccB"/>
</dbReference>
<keyword evidence="3" id="KW-1185">Reference proteome</keyword>
<dbReference type="PATRIC" id="fig|136857.5.peg.453"/>
<dbReference type="PANTHER" id="PTHR40765:SF2">
    <property type="entry name" value="ESX-2 SECRETION SYSTEM ATPASE ECCB2"/>
    <property type="match status" value="1"/>
</dbReference>
<evidence type="ECO:0000256" key="1">
    <source>
        <dbReference type="SAM" id="Phobius"/>
    </source>
</evidence>
<dbReference type="NCBIfam" id="TIGR03919">
    <property type="entry name" value="T7SS_EccB"/>
    <property type="match status" value="1"/>
</dbReference>
<reference evidence="2 3" key="1">
    <citation type="journal article" date="2015" name="Genome Announc.">
        <title>Complete Genome Sequence of the Type Strain Corynebacterium testudinoris DSM 44614, Recovered from Necrotic Lesions in the Mouth of a Tortoise.</title>
        <authorList>
            <person name="Ruckert C."/>
            <person name="Kriete M."/>
            <person name="Jaenicke S."/>
            <person name="Winkler A."/>
            <person name="Tauch A."/>
        </authorList>
    </citation>
    <scope>NUCLEOTIDE SEQUENCE [LARGE SCALE GENOMIC DNA]</scope>
    <source>
        <strain evidence="2 3">DSM 44614</strain>
    </source>
</reference>
<dbReference type="Pfam" id="PF05108">
    <property type="entry name" value="T7SS_ESX1_EccB"/>
    <property type="match status" value="2"/>
</dbReference>
<dbReference type="Gene3D" id="3.30.2390.20">
    <property type="entry name" value="Type VII secretion system EccB, repeat 1 domain"/>
    <property type="match status" value="1"/>
</dbReference>
<keyword evidence="1" id="KW-1133">Transmembrane helix</keyword>
<feature type="transmembrane region" description="Helical" evidence="1">
    <location>
        <begin position="45"/>
        <end position="66"/>
    </location>
</feature>
<accession>A0A0G3H7V6</accession>
<reference evidence="3" key="2">
    <citation type="submission" date="2015-05" db="EMBL/GenBank/DDBJ databases">
        <title>Complete genome sequence of Corynebacterium testudinoris DSM 44614, recovered from necrotic lesions in the mouth of a tortoise.</title>
        <authorList>
            <person name="Ruckert C."/>
            <person name="Albersmeier A."/>
            <person name="Winkler A."/>
            <person name="Tauch A."/>
        </authorList>
    </citation>
    <scope>NUCLEOTIDE SEQUENCE [LARGE SCALE GENOMIC DNA]</scope>
    <source>
        <strain evidence="3">DSM 44614</strain>
    </source>
</reference>
<evidence type="ECO:0000313" key="2">
    <source>
        <dbReference type="EMBL" id="AKK07918.1"/>
    </source>
</evidence>